<proteinExistence type="predicted"/>
<reference evidence="2" key="1">
    <citation type="journal article" date="2019" name="Int. J. Syst. Evol. Microbiol.">
        <title>The Global Catalogue of Microorganisms (GCM) 10K type strain sequencing project: providing services to taxonomists for standard genome sequencing and annotation.</title>
        <authorList>
            <consortium name="The Broad Institute Genomics Platform"/>
            <consortium name="The Broad Institute Genome Sequencing Center for Infectious Disease"/>
            <person name="Wu L."/>
            <person name="Ma J."/>
        </authorList>
    </citation>
    <scope>NUCLEOTIDE SEQUENCE [LARGE SCALE GENOMIC DNA]</scope>
    <source>
        <strain evidence="2">JCM 16013</strain>
    </source>
</reference>
<dbReference type="EMBL" id="BAAAQM010000023">
    <property type="protein sequence ID" value="GAA1977373.1"/>
    <property type="molecule type" value="Genomic_DNA"/>
</dbReference>
<evidence type="ECO:0000313" key="2">
    <source>
        <dbReference type="Proteomes" id="UP001499854"/>
    </source>
</evidence>
<sequence length="165" mass="17640">MRVRLGGTRRTHTRPAPAVLRLPAAYDVLDVPAAAGHRVLLQLERLGTPLGPVLAVLPAGPGHEHEPGGGRLRFFVEAGTTASFLADLKELGWEPTDTDIRTIGMVLASETPLPPAGSPRWVRPPETERPLTLPPARLLLGALAYACRRTAHEGRPVSRPPLGTS</sequence>
<name>A0ABP5DCD4_9ACTN</name>
<gene>
    <name evidence="1" type="ORF">GCM10009838_42210</name>
</gene>
<protein>
    <submittedName>
        <fullName evidence="1">Uncharacterized protein</fullName>
    </submittedName>
</protein>
<evidence type="ECO:0000313" key="1">
    <source>
        <dbReference type="EMBL" id="GAA1977373.1"/>
    </source>
</evidence>
<keyword evidence="2" id="KW-1185">Reference proteome</keyword>
<dbReference type="Proteomes" id="UP001499854">
    <property type="component" value="Unassembled WGS sequence"/>
</dbReference>
<accession>A0ABP5DCD4</accession>
<dbReference type="RefSeq" id="WP_344658786.1">
    <property type="nucleotide sequence ID" value="NZ_BAAAQM010000023.1"/>
</dbReference>
<comment type="caution">
    <text evidence="1">The sequence shown here is derived from an EMBL/GenBank/DDBJ whole genome shotgun (WGS) entry which is preliminary data.</text>
</comment>
<organism evidence="1 2">
    <name type="scientific">Catenulispora subtropica</name>
    <dbReference type="NCBI Taxonomy" id="450798"/>
    <lineage>
        <taxon>Bacteria</taxon>
        <taxon>Bacillati</taxon>
        <taxon>Actinomycetota</taxon>
        <taxon>Actinomycetes</taxon>
        <taxon>Catenulisporales</taxon>
        <taxon>Catenulisporaceae</taxon>
        <taxon>Catenulispora</taxon>
    </lineage>
</organism>